<dbReference type="InterPro" id="IPR050213">
    <property type="entry name" value="GST_superfamily"/>
</dbReference>
<dbReference type="CDD" id="cd03192">
    <property type="entry name" value="GST_C_Sigma_like"/>
    <property type="match status" value="1"/>
</dbReference>
<dbReference type="Pfam" id="PF14497">
    <property type="entry name" value="GST_C_3"/>
    <property type="match status" value="1"/>
</dbReference>
<gene>
    <name evidence="3" type="ORF">MAR_011265</name>
</gene>
<dbReference type="PROSITE" id="PS50405">
    <property type="entry name" value="GST_CTER"/>
    <property type="match status" value="1"/>
</dbReference>
<sequence length="211" mass="24498">MPSYKLYYFEVRGAAELARLIMKQAGQDFEDIRINGLTEWPTKKLEMPLNAVPVLEVDGKKFCQSMAIVRYLAREFDLMGSNNMEALVIEELLEIFTEITVKHLMKMYYEQDQDKKVEKMKEFKETGMPPYIKLMEKRLMENNDGKGFYVGDKVTVADLAIYNTMFNFKKWMGKEGQDPFEGSTLLNALYERVALLPNIAAWAKARPETDM</sequence>
<dbReference type="InterPro" id="IPR010987">
    <property type="entry name" value="Glutathione-S-Trfase_C-like"/>
</dbReference>
<dbReference type="Pfam" id="PF02798">
    <property type="entry name" value="GST_N"/>
    <property type="match status" value="1"/>
</dbReference>
<dbReference type="InterPro" id="IPR040079">
    <property type="entry name" value="Glutathione_S-Trfase"/>
</dbReference>
<accession>A0ABY7FXJ6</accession>
<feature type="domain" description="GST C-terminal" evidence="2">
    <location>
        <begin position="82"/>
        <end position="211"/>
    </location>
</feature>
<dbReference type="PANTHER" id="PTHR11571">
    <property type="entry name" value="GLUTATHIONE S-TRANSFERASE"/>
    <property type="match status" value="1"/>
</dbReference>
<dbReference type="PANTHER" id="PTHR11571:SF150">
    <property type="entry name" value="GLUTATHIONE S-TRANSFERASE"/>
    <property type="match status" value="1"/>
</dbReference>
<dbReference type="Proteomes" id="UP001164746">
    <property type="component" value="Chromosome 14"/>
</dbReference>
<dbReference type="InterPro" id="IPR004045">
    <property type="entry name" value="Glutathione_S-Trfase_N"/>
</dbReference>
<dbReference type="EMBL" id="CP111025">
    <property type="protein sequence ID" value="WAR25561.1"/>
    <property type="molecule type" value="Genomic_DNA"/>
</dbReference>
<dbReference type="SUPFAM" id="SSF47616">
    <property type="entry name" value="GST C-terminal domain-like"/>
    <property type="match status" value="1"/>
</dbReference>
<evidence type="ECO:0000259" key="2">
    <source>
        <dbReference type="PROSITE" id="PS50405"/>
    </source>
</evidence>
<feature type="domain" description="GST N-terminal" evidence="1">
    <location>
        <begin position="2"/>
        <end position="80"/>
    </location>
</feature>
<dbReference type="Gene3D" id="1.20.1050.10">
    <property type="match status" value="1"/>
</dbReference>
<dbReference type="SUPFAM" id="SSF52833">
    <property type="entry name" value="Thioredoxin-like"/>
    <property type="match status" value="1"/>
</dbReference>
<evidence type="ECO:0000313" key="3">
    <source>
        <dbReference type="EMBL" id="WAR25561.1"/>
    </source>
</evidence>
<dbReference type="SFLD" id="SFLDG01205">
    <property type="entry name" value="AMPS.1"/>
    <property type="match status" value="1"/>
</dbReference>
<dbReference type="InterPro" id="IPR036249">
    <property type="entry name" value="Thioredoxin-like_sf"/>
</dbReference>
<proteinExistence type="predicted"/>
<dbReference type="Gene3D" id="3.40.30.10">
    <property type="entry name" value="Glutaredoxin"/>
    <property type="match status" value="1"/>
</dbReference>
<dbReference type="SFLD" id="SFLDS00019">
    <property type="entry name" value="Glutathione_Transferase_(cytos"/>
    <property type="match status" value="1"/>
</dbReference>
<dbReference type="InterPro" id="IPR004046">
    <property type="entry name" value="GST_C"/>
</dbReference>
<evidence type="ECO:0000313" key="4">
    <source>
        <dbReference type="Proteomes" id="UP001164746"/>
    </source>
</evidence>
<reference evidence="3" key="1">
    <citation type="submission" date="2022-11" db="EMBL/GenBank/DDBJ databases">
        <title>Centuries of genome instability and evolution in soft-shell clam transmissible cancer (bioRxiv).</title>
        <authorList>
            <person name="Hart S.F.M."/>
            <person name="Yonemitsu M.A."/>
            <person name="Giersch R.M."/>
            <person name="Beal B.F."/>
            <person name="Arriagada G."/>
            <person name="Davis B.W."/>
            <person name="Ostrander E.A."/>
            <person name="Goff S.P."/>
            <person name="Metzger M.J."/>
        </authorList>
    </citation>
    <scope>NUCLEOTIDE SEQUENCE</scope>
    <source>
        <strain evidence="3">MELC-2E11</strain>
        <tissue evidence="3">Siphon/mantle</tissue>
    </source>
</reference>
<name>A0ABY7FXJ6_MYAAR</name>
<organism evidence="3 4">
    <name type="scientific">Mya arenaria</name>
    <name type="common">Soft-shell clam</name>
    <dbReference type="NCBI Taxonomy" id="6604"/>
    <lineage>
        <taxon>Eukaryota</taxon>
        <taxon>Metazoa</taxon>
        <taxon>Spiralia</taxon>
        <taxon>Lophotrochozoa</taxon>
        <taxon>Mollusca</taxon>
        <taxon>Bivalvia</taxon>
        <taxon>Autobranchia</taxon>
        <taxon>Heteroconchia</taxon>
        <taxon>Euheterodonta</taxon>
        <taxon>Imparidentia</taxon>
        <taxon>Neoheterodontei</taxon>
        <taxon>Myida</taxon>
        <taxon>Myoidea</taxon>
        <taxon>Myidae</taxon>
        <taxon>Mya</taxon>
    </lineage>
</organism>
<dbReference type="SFLD" id="SFLDG00363">
    <property type="entry name" value="AMPS_(cytGST):_Alpha-__Mu-__Pi"/>
    <property type="match status" value="1"/>
</dbReference>
<dbReference type="CDD" id="cd03039">
    <property type="entry name" value="GST_N_Sigma_like"/>
    <property type="match status" value="1"/>
</dbReference>
<evidence type="ECO:0000259" key="1">
    <source>
        <dbReference type="PROSITE" id="PS50404"/>
    </source>
</evidence>
<dbReference type="PROSITE" id="PS50404">
    <property type="entry name" value="GST_NTER"/>
    <property type="match status" value="1"/>
</dbReference>
<dbReference type="InterPro" id="IPR036282">
    <property type="entry name" value="Glutathione-S-Trfase_C_sf"/>
</dbReference>
<keyword evidence="4" id="KW-1185">Reference proteome</keyword>
<protein>
    <submittedName>
        <fullName evidence="3">SCR11-like protein</fullName>
    </submittedName>
</protein>